<dbReference type="Proteomes" id="UP000594638">
    <property type="component" value="Unassembled WGS sequence"/>
</dbReference>
<dbReference type="EMBL" id="CACTIH010000045">
    <property type="protein sequence ID" value="CAA2940141.1"/>
    <property type="molecule type" value="Genomic_DNA"/>
</dbReference>
<evidence type="ECO:0000256" key="1">
    <source>
        <dbReference type="SAM" id="MobiDB-lite"/>
    </source>
</evidence>
<gene>
    <name evidence="2" type="ORF">OLEA9_A103996</name>
</gene>
<accession>A0A8S0PCC7</accession>
<organism evidence="2 3">
    <name type="scientific">Olea europaea subsp. europaea</name>
    <dbReference type="NCBI Taxonomy" id="158383"/>
    <lineage>
        <taxon>Eukaryota</taxon>
        <taxon>Viridiplantae</taxon>
        <taxon>Streptophyta</taxon>
        <taxon>Embryophyta</taxon>
        <taxon>Tracheophyta</taxon>
        <taxon>Spermatophyta</taxon>
        <taxon>Magnoliopsida</taxon>
        <taxon>eudicotyledons</taxon>
        <taxon>Gunneridae</taxon>
        <taxon>Pentapetalae</taxon>
        <taxon>asterids</taxon>
        <taxon>lamiids</taxon>
        <taxon>Lamiales</taxon>
        <taxon>Oleaceae</taxon>
        <taxon>Oleeae</taxon>
        <taxon>Olea</taxon>
    </lineage>
</organism>
<evidence type="ECO:0000313" key="3">
    <source>
        <dbReference type="Proteomes" id="UP000594638"/>
    </source>
</evidence>
<dbReference type="AlphaFoldDB" id="A0A8S0PCC7"/>
<name>A0A8S0PCC7_OLEEU</name>
<keyword evidence="3" id="KW-1185">Reference proteome</keyword>
<comment type="caution">
    <text evidence="2">The sequence shown here is derived from an EMBL/GenBank/DDBJ whole genome shotgun (WGS) entry which is preliminary data.</text>
</comment>
<sequence>MGGKALHRHKKKMKLSSITKWENYTHQMGLKFRALGSGMENEHRETDATPLINTKGPRRRIYKLRGASDEEIPKLKEPRPRFGPFYCNEESSSLSSIKEMAWQHFLKNYLNRAAETIENY</sequence>
<proteinExistence type="predicted"/>
<evidence type="ECO:0000313" key="2">
    <source>
        <dbReference type="EMBL" id="CAA2940141.1"/>
    </source>
</evidence>
<reference evidence="2 3" key="1">
    <citation type="submission" date="2019-12" db="EMBL/GenBank/DDBJ databases">
        <authorList>
            <person name="Alioto T."/>
            <person name="Alioto T."/>
            <person name="Gomez Garrido J."/>
        </authorList>
    </citation>
    <scope>NUCLEOTIDE SEQUENCE [LARGE SCALE GENOMIC DNA]</scope>
</reference>
<protein>
    <submittedName>
        <fullName evidence="2">Uncharacterized protein</fullName>
    </submittedName>
</protein>
<dbReference type="Gramene" id="OE9A103996T1">
    <property type="protein sequence ID" value="OE9A103996C1"/>
    <property type="gene ID" value="OE9A103996"/>
</dbReference>
<feature type="region of interest" description="Disordered" evidence="1">
    <location>
        <begin position="38"/>
        <end position="57"/>
    </location>
</feature>